<sequence>MQGRQTEQPSADAARGRAERDAERVSGVIAVAQTVDTETGEVLNEPEILAHFGELPAGIIPG</sequence>
<evidence type="ECO:0000313" key="2">
    <source>
        <dbReference type="EMBL" id="TPW26377.1"/>
    </source>
</evidence>
<dbReference type="Proteomes" id="UP000320314">
    <property type="component" value="Unassembled WGS sequence"/>
</dbReference>
<reference evidence="2 3" key="1">
    <citation type="submission" date="2019-06" db="EMBL/GenBank/DDBJ databases">
        <authorList>
            <person name="Li M."/>
        </authorList>
    </citation>
    <scope>NUCLEOTIDE SEQUENCE [LARGE SCALE GENOMIC DNA]</scope>
    <source>
        <strain evidence="2 3">BGMRC6574</strain>
    </source>
</reference>
<feature type="region of interest" description="Disordered" evidence="1">
    <location>
        <begin position="1"/>
        <end position="24"/>
    </location>
</feature>
<keyword evidence="3" id="KW-1185">Reference proteome</keyword>
<accession>A0A506U3B1</accession>
<protein>
    <submittedName>
        <fullName evidence="2">Uncharacterized protein</fullName>
    </submittedName>
</protein>
<feature type="compositionally biased region" description="Basic and acidic residues" evidence="1">
    <location>
        <begin position="14"/>
        <end position="24"/>
    </location>
</feature>
<dbReference type="EMBL" id="VHLH01000031">
    <property type="protein sequence ID" value="TPW26377.1"/>
    <property type="molecule type" value="Genomic_DNA"/>
</dbReference>
<comment type="caution">
    <text evidence="2">The sequence shown here is derived from an EMBL/GenBank/DDBJ whole genome shotgun (WGS) entry which is preliminary data.</text>
</comment>
<organism evidence="2 3">
    <name type="scientific">Pararhizobium mangrovi</name>
    <dbReference type="NCBI Taxonomy" id="2590452"/>
    <lineage>
        <taxon>Bacteria</taxon>
        <taxon>Pseudomonadati</taxon>
        <taxon>Pseudomonadota</taxon>
        <taxon>Alphaproteobacteria</taxon>
        <taxon>Hyphomicrobiales</taxon>
        <taxon>Rhizobiaceae</taxon>
        <taxon>Rhizobium/Agrobacterium group</taxon>
        <taxon>Pararhizobium</taxon>
    </lineage>
</organism>
<proteinExistence type="predicted"/>
<evidence type="ECO:0000256" key="1">
    <source>
        <dbReference type="SAM" id="MobiDB-lite"/>
    </source>
</evidence>
<dbReference type="AlphaFoldDB" id="A0A506U3B1"/>
<name>A0A506U3B1_9HYPH</name>
<evidence type="ECO:0000313" key="3">
    <source>
        <dbReference type="Proteomes" id="UP000320314"/>
    </source>
</evidence>
<gene>
    <name evidence="2" type="ORF">FJU11_14980</name>
</gene>